<protein>
    <submittedName>
        <fullName evidence="1">Uncharacterized protein</fullName>
    </submittedName>
</protein>
<dbReference type="RefSeq" id="WP_121595078.1">
    <property type="nucleotide sequence ID" value="NZ_RCHD01000094.1"/>
</dbReference>
<organism evidence="1 2">
    <name type="scientific">Acinetobacter cumulans</name>
    <dbReference type="NCBI Taxonomy" id="2136182"/>
    <lineage>
        <taxon>Bacteria</taxon>
        <taxon>Pseudomonadati</taxon>
        <taxon>Pseudomonadota</taxon>
        <taxon>Gammaproteobacteria</taxon>
        <taxon>Moraxellales</taxon>
        <taxon>Moraxellaceae</taxon>
        <taxon>Acinetobacter</taxon>
    </lineage>
</organism>
<comment type="caution">
    <text evidence="1">The sequence shown here is derived from an EMBL/GenBank/DDBJ whole genome shotgun (WGS) entry which is preliminary data.</text>
</comment>
<name>A0A498CVN7_9GAMM</name>
<reference evidence="1 2" key="1">
    <citation type="submission" date="2018-09" db="EMBL/GenBank/DDBJ databases">
        <title>The draft genome of Acinetobacter sp. strains.</title>
        <authorList>
            <person name="Qin J."/>
            <person name="Feng Y."/>
            <person name="Zong Z."/>
        </authorList>
    </citation>
    <scope>NUCLEOTIDE SEQUENCE [LARGE SCALE GENOMIC DNA]</scope>
    <source>
        <strain evidence="1 2">WCHAc060003</strain>
    </source>
</reference>
<dbReference type="AlphaFoldDB" id="A0A498CVN7"/>
<evidence type="ECO:0000313" key="2">
    <source>
        <dbReference type="Proteomes" id="UP000267166"/>
    </source>
</evidence>
<proteinExistence type="predicted"/>
<gene>
    <name evidence="1" type="ORF">D9K80_18145</name>
</gene>
<dbReference type="EMBL" id="RCHD01000094">
    <property type="protein sequence ID" value="RLL27682.1"/>
    <property type="molecule type" value="Genomic_DNA"/>
</dbReference>
<evidence type="ECO:0000313" key="1">
    <source>
        <dbReference type="EMBL" id="RLL27682.1"/>
    </source>
</evidence>
<dbReference type="Proteomes" id="UP000267166">
    <property type="component" value="Unassembled WGS sequence"/>
</dbReference>
<accession>A0A498CVN7</accession>
<sequence>MFVTKSLNKIPEIVEQEAFSAKLKNKLTQKFVNLEATLLRAKVLRELSKAKVDYIVQSAIQNEQSSLAYLFAPFILGNLNQTTIYHSQATAPVLNLLSRYYQAEKKQHLKIDDVLEALNIYLDLHDTDLDEVDFFYYALLNALCRADISQIFLITHLKLDTQKIAEIEQFFKIKIHYIHTDPLDKIMDSTELNMRKLLFKNKDQSYIELCEKLSKLNAKLLSVSGRYSQTQAKQLVEDMFYAEHIYEKLSVYAEYMQTRLQHGGSRNQATFLA</sequence>